<protein>
    <submittedName>
        <fullName evidence="1">Uncharacterized protein</fullName>
    </submittedName>
</protein>
<organism evidence="1 2">
    <name type="scientific">Ovis ammon polii x Ovis aries</name>
    <dbReference type="NCBI Taxonomy" id="2918886"/>
    <lineage>
        <taxon>Eukaryota</taxon>
        <taxon>Metazoa</taxon>
        <taxon>Chordata</taxon>
        <taxon>Craniata</taxon>
        <taxon>Vertebrata</taxon>
        <taxon>Euteleostomi</taxon>
        <taxon>Mammalia</taxon>
        <taxon>Eutheria</taxon>
        <taxon>Laurasiatheria</taxon>
        <taxon>Artiodactyla</taxon>
        <taxon>Ruminantia</taxon>
        <taxon>Pecora</taxon>
        <taxon>Bovidae</taxon>
        <taxon>Caprinae</taxon>
        <taxon>Ovis</taxon>
    </lineage>
</organism>
<accession>A0ACB9U6Q4</accession>
<name>A0ACB9U6Q4_9CETA</name>
<dbReference type="EMBL" id="CM043048">
    <property type="protein sequence ID" value="KAI4559840.1"/>
    <property type="molecule type" value="Genomic_DNA"/>
</dbReference>
<dbReference type="Proteomes" id="UP001057279">
    <property type="component" value="Linkage Group LG23"/>
</dbReference>
<keyword evidence="2" id="KW-1185">Reference proteome</keyword>
<evidence type="ECO:0000313" key="1">
    <source>
        <dbReference type="EMBL" id="KAI4559840.1"/>
    </source>
</evidence>
<evidence type="ECO:0000313" key="2">
    <source>
        <dbReference type="Proteomes" id="UP001057279"/>
    </source>
</evidence>
<gene>
    <name evidence="1" type="ORF">MJG53_018366</name>
</gene>
<reference evidence="1" key="1">
    <citation type="submission" date="2022-03" db="EMBL/GenBank/DDBJ databases">
        <title>Genomic analyses of argali, domestic sheep and their hybrids provide insights into chromosomal evolution, heterosis and genetic basis of agronomic traits.</title>
        <authorList>
            <person name="Li M."/>
        </authorList>
    </citation>
    <scope>NUCLEOTIDE SEQUENCE</scope>
    <source>
        <strain evidence="1">F1 hybrid</strain>
    </source>
</reference>
<proteinExistence type="predicted"/>
<feature type="non-terminal residue" evidence="1">
    <location>
        <position position="1"/>
    </location>
</feature>
<comment type="caution">
    <text evidence="1">The sequence shown here is derived from an EMBL/GenBank/DDBJ whole genome shotgun (WGS) entry which is preliminary data.</text>
</comment>
<sequence>IRPEKGKLLHLPSFLQRRDPVGRAVSISSVCHGATPSLLLALDLVRLSNRRRYKPPPTTTPSKGECRSDGKVEALSSGSLPRVTGSRIRVQAVWPSDLKPIVALGKKKKAKEKRKKHGLCVSRAPGPVQLQPQSDLKGCSRKMIQNSRDGLGISSEKNSSSENIRNIWFARVSCILYSFSDTSSDEYYSSLGEKRWLHEDGKQQHQLHTHVQKDLGPRFRGLGFCIGKQQGLGASLQGPVLISPFPETAAAPPSAFQL</sequence>